<gene>
    <name evidence="1" type="ORF">D2N39_12525</name>
</gene>
<sequence length="64" mass="7266">MADTPTTPEAELADYRETLLAIARHTPTCSPESDEAFSQQVWNGLFRDLQRMARVTLTRHGHKP</sequence>
<comment type="caution">
    <text evidence="1">The sequence shown here is derived from an EMBL/GenBank/DDBJ whole genome shotgun (WGS) entry which is preliminary data.</text>
</comment>
<organism evidence="1 2">
    <name type="scientific">Gemmobacter lutimaris</name>
    <dbReference type="NCBI Taxonomy" id="2306023"/>
    <lineage>
        <taxon>Bacteria</taxon>
        <taxon>Pseudomonadati</taxon>
        <taxon>Pseudomonadota</taxon>
        <taxon>Alphaproteobacteria</taxon>
        <taxon>Rhodobacterales</taxon>
        <taxon>Paracoccaceae</taxon>
        <taxon>Gemmobacter</taxon>
    </lineage>
</organism>
<dbReference type="OrthoDB" id="9891199at2"/>
<evidence type="ECO:0000313" key="1">
    <source>
        <dbReference type="EMBL" id="RID91522.1"/>
    </source>
</evidence>
<dbReference type="Proteomes" id="UP000266649">
    <property type="component" value="Unassembled WGS sequence"/>
</dbReference>
<dbReference type="AlphaFoldDB" id="A0A398BM71"/>
<proteinExistence type="predicted"/>
<evidence type="ECO:0000313" key="2">
    <source>
        <dbReference type="Proteomes" id="UP000266649"/>
    </source>
</evidence>
<reference evidence="1 2" key="1">
    <citation type="submission" date="2018-09" db="EMBL/GenBank/DDBJ databases">
        <title>Gemmobacter lutimaris sp. nov., a marine bacterium isolated from tidal flat.</title>
        <authorList>
            <person name="Lee D.W."/>
            <person name="Yoo Y."/>
            <person name="Kim J.-J."/>
            <person name="Kim B.S."/>
        </authorList>
    </citation>
    <scope>NUCLEOTIDE SEQUENCE [LARGE SCALE GENOMIC DNA]</scope>
    <source>
        <strain evidence="1 2">YJ-T1-11</strain>
    </source>
</reference>
<protein>
    <submittedName>
        <fullName evidence="1">Uncharacterized protein</fullName>
    </submittedName>
</protein>
<dbReference type="RefSeq" id="WP_119135127.1">
    <property type="nucleotide sequence ID" value="NZ_QXXQ01000006.1"/>
</dbReference>
<accession>A0A398BM71</accession>
<dbReference type="EMBL" id="QXXQ01000006">
    <property type="protein sequence ID" value="RID91522.1"/>
    <property type="molecule type" value="Genomic_DNA"/>
</dbReference>
<name>A0A398BM71_9RHOB</name>
<keyword evidence="2" id="KW-1185">Reference proteome</keyword>